<feature type="transmembrane region" description="Helical" evidence="8">
    <location>
        <begin position="309"/>
        <end position="329"/>
    </location>
</feature>
<keyword evidence="5 11" id="KW-0067">ATP-binding</keyword>
<evidence type="ECO:0000259" key="10">
    <source>
        <dbReference type="PROSITE" id="PS50929"/>
    </source>
</evidence>
<evidence type="ECO:0000256" key="3">
    <source>
        <dbReference type="ARBA" id="ARBA00022692"/>
    </source>
</evidence>
<evidence type="ECO:0000256" key="2">
    <source>
        <dbReference type="ARBA" id="ARBA00022448"/>
    </source>
</evidence>
<keyword evidence="2" id="KW-0813">Transport</keyword>
<keyword evidence="3 8" id="KW-0812">Transmembrane</keyword>
<evidence type="ECO:0000256" key="6">
    <source>
        <dbReference type="ARBA" id="ARBA00022989"/>
    </source>
</evidence>
<evidence type="ECO:0000259" key="9">
    <source>
        <dbReference type="PROSITE" id="PS50893"/>
    </source>
</evidence>
<feature type="transmembrane region" description="Helical" evidence="8">
    <location>
        <begin position="33"/>
        <end position="54"/>
    </location>
</feature>
<dbReference type="GO" id="GO:0140359">
    <property type="term" value="F:ABC-type transporter activity"/>
    <property type="evidence" value="ECO:0007669"/>
    <property type="project" value="InterPro"/>
</dbReference>
<dbReference type="RefSeq" id="WP_230469413.1">
    <property type="nucleotide sequence ID" value="NZ_CP014136.1"/>
</dbReference>
<evidence type="ECO:0000313" key="11">
    <source>
        <dbReference type="EMBL" id="ATA18275.1"/>
    </source>
</evidence>
<dbReference type="InterPro" id="IPR017871">
    <property type="entry name" value="ABC_transporter-like_CS"/>
</dbReference>
<dbReference type="InterPro" id="IPR050835">
    <property type="entry name" value="ABC_transporter_sub-D"/>
</dbReference>
<feature type="transmembrane region" description="Helical" evidence="8">
    <location>
        <begin position="83"/>
        <end position="105"/>
    </location>
</feature>
<evidence type="ECO:0000313" key="12">
    <source>
        <dbReference type="Proteomes" id="UP000217182"/>
    </source>
</evidence>
<protein>
    <submittedName>
        <fullName evidence="11">ABC transporter ATP-binding protein</fullName>
    </submittedName>
</protein>
<dbReference type="PANTHER" id="PTHR11384">
    <property type="entry name" value="ATP-BINDING CASSETTE, SUB-FAMILY D MEMBER"/>
    <property type="match status" value="1"/>
</dbReference>
<feature type="transmembrane region" description="Helical" evidence="8">
    <location>
        <begin position="194"/>
        <end position="214"/>
    </location>
</feature>
<feature type="domain" description="ABC transmembrane type-1" evidence="10">
    <location>
        <begin position="83"/>
        <end position="338"/>
    </location>
</feature>
<dbReference type="InterPro" id="IPR027417">
    <property type="entry name" value="P-loop_NTPase"/>
</dbReference>
<dbReference type="Gene3D" id="3.40.50.300">
    <property type="entry name" value="P-loop containing nucleotide triphosphate hydrolases"/>
    <property type="match status" value="1"/>
</dbReference>
<feature type="domain" description="ABC transporter" evidence="9">
    <location>
        <begin position="372"/>
        <end position="571"/>
    </location>
</feature>
<dbReference type="KEGG" id="gqu:AWC35_02300"/>
<accession>A0A250AWP5</accession>
<dbReference type="PROSITE" id="PS50929">
    <property type="entry name" value="ABC_TM1F"/>
    <property type="match status" value="1"/>
</dbReference>
<gene>
    <name evidence="11" type="ORF">AWC35_02300</name>
</gene>
<dbReference type="PROSITE" id="PS00211">
    <property type="entry name" value="ABC_TRANSPORTER_1"/>
    <property type="match status" value="1"/>
</dbReference>
<dbReference type="InterPro" id="IPR003593">
    <property type="entry name" value="AAA+_ATPase"/>
</dbReference>
<keyword evidence="4" id="KW-0547">Nucleotide-binding</keyword>
<dbReference type="InterPro" id="IPR011527">
    <property type="entry name" value="ABC1_TM_dom"/>
</dbReference>
<keyword evidence="7 8" id="KW-0472">Membrane</keyword>
<dbReference type="Pfam" id="PF06472">
    <property type="entry name" value="ABC_membrane_2"/>
    <property type="match status" value="1"/>
</dbReference>
<dbReference type="InterPro" id="IPR003439">
    <property type="entry name" value="ABC_transporter-like_ATP-bd"/>
</dbReference>
<dbReference type="AlphaFoldDB" id="A0A250AWP5"/>
<organism evidence="11 12">
    <name type="scientific">Gibbsiella quercinecans</name>
    <dbReference type="NCBI Taxonomy" id="929813"/>
    <lineage>
        <taxon>Bacteria</taxon>
        <taxon>Pseudomonadati</taxon>
        <taxon>Pseudomonadota</taxon>
        <taxon>Gammaproteobacteria</taxon>
        <taxon>Enterobacterales</taxon>
        <taxon>Yersiniaceae</taxon>
        <taxon>Gibbsiella</taxon>
    </lineage>
</organism>
<dbReference type="Pfam" id="PF00005">
    <property type="entry name" value="ABC_tran"/>
    <property type="match status" value="1"/>
</dbReference>
<dbReference type="GO" id="GO:0005524">
    <property type="term" value="F:ATP binding"/>
    <property type="evidence" value="ECO:0007669"/>
    <property type="project" value="UniProtKB-KW"/>
</dbReference>
<feature type="transmembrane region" description="Helical" evidence="8">
    <location>
        <begin position="162"/>
        <end position="182"/>
    </location>
</feature>
<evidence type="ECO:0000256" key="7">
    <source>
        <dbReference type="ARBA" id="ARBA00023136"/>
    </source>
</evidence>
<dbReference type="CDD" id="cd03223">
    <property type="entry name" value="ABCD_peroxisomal_ALDP"/>
    <property type="match status" value="1"/>
</dbReference>
<evidence type="ECO:0000256" key="4">
    <source>
        <dbReference type="ARBA" id="ARBA00022741"/>
    </source>
</evidence>
<name>A0A250AWP5_9GAMM</name>
<evidence type="ECO:0000256" key="5">
    <source>
        <dbReference type="ARBA" id="ARBA00022840"/>
    </source>
</evidence>
<dbReference type="Proteomes" id="UP000217182">
    <property type="component" value="Chromosome"/>
</dbReference>
<dbReference type="PROSITE" id="PS50893">
    <property type="entry name" value="ABC_TRANSPORTER_2"/>
    <property type="match status" value="1"/>
</dbReference>
<dbReference type="GO" id="GO:0016887">
    <property type="term" value="F:ATP hydrolysis activity"/>
    <property type="evidence" value="ECO:0007669"/>
    <property type="project" value="InterPro"/>
</dbReference>
<evidence type="ECO:0000256" key="8">
    <source>
        <dbReference type="SAM" id="Phobius"/>
    </source>
</evidence>
<feature type="transmembrane region" description="Helical" evidence="8">
    <location>
        <begin position="281"/>
        <end position="303"/>
    </location>
</feature>
<sequence length="571" mass="63859">MTEQSIDKTLPGDGKRPGIGQLISPFWASSEKWLALSLIAVVLAINSSSTYAHVALNKLHGQLTDALVALDWPLISTTLLETLAIGVVTTLLPLISVLAIDYLTLRWRTWMTARYVERWTQRSAYYQLERDNLISNGDQRIAEDINLFTDVTINLSTNIIHVVVNTVTFTIILWSLSGALSIPLGSETLSIPGYMVFAVYLYSFLHLALSHWLGKVLIGVNMNKQTVEADFRFLGMQVRENAEQIAFFGGGEREGQRLLSRFDRVRANTLLMMRKTFKLKFFQSMFTQAFSPLPTLLAMPLLLSGQITLGGMTQITLAYGTVLGTLAFFPQAYQSFTNWMALANRLRDMLWALNKARDQPAGIRLENRGAALRCQDVTLQRPDGAVLARLPAWQAAAGERWVVRGRSGSGKSTLLRACAGLWPFGVGEITRPAAARMLFLPQKSYIPVGTLKSALAYPDEPETFTDQQYRQALVDCCLAERVDSLTQFERWQQVLSGGEQQRLAMARVLLHRPDVIFLDEATSALDPETESQLYQALIEQLPNSTIISVAHRKELEHFHQHTLTLTPERGS</sequence>
<comment type="subcellular location">
    <subcellularLocation>
        <location evidence="1">Cell membrane</location>
        <topology evidence="1">Multi-pass membrane protein</topology>
    </subcellularLocation>
</comment>
<evidence type="ECO:0000256" key="1">
    <source>
        <dbReference type="ARBA" id="ARBA00004651"/>
    </source>
</evidence>
<dbReference type="SUPFAM" id="SSF52540">
    <property type="entry name" value="P-loop containing nucleoside triphosphate hydrolases"/>
    <property type="match status" value="1"/>
</dbReference>
<dbReference type="EMBL" id="CP014136">
    <property type="protein sequence ID" value="ATA18275.1"/>
    <property type="molecule type" value="Genomic_DNA"/>
</dbReference>
<dbReference type="InterPro" id="IPR036640">
    <property type="entry name" value="ABC1_TM_sf"/>
</dbReference>
<keyword evidence="6 8" id="KW-1133">Transmembrane helix</keyword>
<dbReference type="Gene3D" id="1.20.1560.10">
    <property type="entry name" value="ABC transporter type 1, transmembrane domain"/>
    <property type="match status" value="1"/>
</dbReference>
<proteinExistence type="predicted"/>
<keyword evidence="12" id="KW-1185">Reference proteome</keyword>
<dbReference type="GO" id="GO:0005886">
    <property type="term" value="C:plasma membrane"/>
    <property type="evidence" value="ECO:0007669"/>
    <property type="project" value="UniProtKB-SubCell"/>
</dbReference>
<reference evidence="11 12" key="1">
    <citation type="submission" date="2016-01" db="EMBL/GenBank/DDBJ databases">
        <authorList>
            <person name="Oliw E.H."/>
        </authorList>
    </citation>
    <scope>NUCLEOTIDE SEQUENCE [LARGE SCALE GENOMIC DNA]</scope>
    <source>
        <strain evidence="11 12">FRB97</strain>
    </source>
</reference>
<dbReference type="SUPFAM" id="SSF90123">
    <property type="entry name" value="ABC transporter transmembrane region"/>
    <property type="match status" value="1"/>
</dbReference>
<dbReference type="SMART" id="SM00382">
    <property type="entry name" value="AAA"/>
    <property type="match status" value="1"/>
</dbReference>
<dbReference type="PANTHER" id="PTHR11384:SF59">
    <property type="entry name" value="LYSOSOMAL COBALAMIN TRANSPORTER ABCD4"/>
    <property type="match status" value="1"/>
</dbReference>